<proteinExistence type="predicted"/>
<gene>
    <name evidence="1" type="ORF">GT718_13155</name>
</gene>
<evidence type="ECO:0000313" key="2">
    <source>
        <dbReference type="Proteomes" id="UP000452293"/>
    </source>
</evidence>
<name>A0ABW9X7K8_9FIRM</name>
<accession>A0ABW9X7K8</accession>
<dbReference type="Proteomes" id="UP000452293">
    <property type="component" value="Unassembled WGS sequence"/>
</dbReference>
<sequence length="79" mass="9133">MEFMTVKEAATKWGLSERRLQTICNEGMIPGVIKFGRSWAIPVNAQKPVDKRIKSGKYVKSCFWDICYEKIMSGYRILV</sequence>
<organism evidence="1 2">
    <name type="scientific">Blautia massiliensis</name>
    <name type="common">ex Durand et al. 2017</name>
    <dbReference type="NCBI Taxonomy" id="1737424"/>
    <lineage>
        <taxon>Bacteria</taxon>
        <taxon>Bacillati</taxon>
        <taxon>Bacillota</taxon>
        <taxon>Clostridia</taxon>
        <taxon>Lachnospirales</taxon>
        <taxon>Lachnospiraceae</taxon>
        <taxon>Blautia</taxon>
    </lineage>
</organism>
<comment type="caution">
    <text evidence="1">The sequence shown here is derived from an EMBL/GenBank/DDBJ whole genome shotgun (WGS) entry which is preliminary data.</text>
</comment>
<evidence type="ECO:0000313" key="1">
    <source>
        <dbReference type="EMBL" id="MZL78292.1"/>
    </source>
</evidence>
<dbReference type="EMBL" id="WWVW01000025">
    <property type="protein sequence ID" value="MZL78292.1"/>
    <property type="molecule type" value="Genomic_DNA"/>
</dbReference>
<protein>
    <submittedName>
        <fullName evidence="1">Helix-turn-helix domain-containing protein</fullName>
    </submittedName>
</protein>
<reference evidence="1 2" key="1">
    <citation type="journal article" date="2019" name="Nat. Med.">
        <title>A library of human gut bacterial isolates paired with longitudinal multiomics data enables mechanistic microbiome research.</title>
        <authorList>
            <person name="Poyet M."/>
            <person name="Groussin M."/>
            <person name="Gibbons S.M."/>
            <person name="Avila-Pacheco J."/>
            <person name="Jiang X."/>
            <person name="Kearney S.M."/>
            <person name="Perrotta A.R."/>
            <person name="Berdy B."/>
            <person name="Zhao S."/>
            <person name="Lieberman T.D."/>
            <person name="Swanson P.K."/>
            <person name="Smith M."/>
            <person name="Roesemann S."/>
            <person name="Alexander J.E."/>
            <person name="Rich S.A."/>
            <person name="Livny J."/>
            <person name="Vlamakis H."/>
            <person name="Clish C."/>
            <person name="Bullock K."/>
            <person name="Deik A."/>
            <person name="Scott J."/>
            <person name="Pierce K.A."/>
            <person name="Xavier R.J."/>
            <person name="Alm E.J."/>
        </authorList>
    </citation>
    <scope>NUCLEOTIDE SEQUENCE [LARGE SCALE GENOMIC DNA]</scope>
    <source>
        <strain evidence="1 2">BIOML-A1</strain>
    </source>
</reference>
<keyword evidence="2" id="KW-1185">Reference proteome</keyword>